<dbReference type="OrthoDB" id="5889934at2"/>
<dbReference type="EMBL" id="FQXZ01000006">
    <property type="protein sequence ID" value="SHH78861.1"/>
    <property type="molecule type" value="Genomic_DNA"/>
</dbReference>
<dbReference type="Proteomes" id="UP000184608">
    <property type="component" value="Unassembled WGS sequence"/>
</dbReference>
<evidence type="ECO:0000256" key="1">
    <source>
        <dbReference type="SAM" id="SignalP"/>
    </source>
</evidence>
<reference evidence="2 3" key="1">
    <citation type="submission" date="2016-11" db="EMBL/GenBank/DDBJ databases">
        <authorList>
            <person name="Jaros S."/>
            <person name="Januszkiewicz K."/>
            <person name="Wedrychowicz H."/>
        </authorList>
    </citation>
    <scope>NUCLEOTIDE SEQUENCE [LARGE SCALE GENOMIC DNA]</scope>
    <source>
        <strain evidence="2 3">CECT 7868</strain>
    </source>
</reference>
<evidence type="ECO:0000313" key="2">
    <source>
        <dbReference type="EMBL" id="SHH78861.1"/>
    </source>
</evidence>
<keyword evidence="1" id="KW-0732">Signal</keyword>
<organism evidence="2 3">
    <name type="scientific">Vibrio aerogenes CECT 7868</name>
    <dbReference type="NCBI Taxonomy" id="1216006"/>
    <lineage>
        <taxon>Bacteria</taxon>
        <taxon>Pseudomonadati</taxon>
        <taxon>Pseudomonadota</taxon>
        <taxon>Gammaproteobacteria</taxon>
        <taxon>Vibrionales</taxon>
        <taxon>Vibrionaceae</taxon>
        <taxon>Vibrio</taxon>
    </lineage>
</organism>
<dbReference type="PROSITE" id="PS51257">
    <property type="entry name" value="PROKAR_LIPOPROTEIN"/>
    <property type="match status" value="1"/>
</dbReference>
<proteinExistence type="predicted"/>
<evidence type="ECO:0000313" key="3">
    <source>
        <dbReference type="Proteomes" id="UP000184608"/>
    </source>
</evidence>
<keyword evidence="3" id="KW-1185">Reference proteome</keyword>
<gene>
    <name evidence="2" type="ORF">VA7868_00510</name>
</gene>
<protein>
    <recommendedName>
        <fullName evidence="4">Lipoprotein</fullName>
    </recommendedName>
</protein>
<accession>A0A1M5VUF6</accession>
<dbReference type="RefSeq" id="WP_073602300.1">
    <property type="nucleotide sequence ID" value="NZ_FQXZ01000006.1"/>
</dbReference>
<dbReference type="AlphaFoldDB" id="A0A1M5VUF6"/>
<evidence type="ECO:0008006" key="4">
    <source>
        <dbReference type="Google" id="ProtNLM"/>
    </source>
</evidence>
<feature type="chain" id="PRO_5012590185" description="Lipoprotein" evidence="1">
    <location>
        <begin position="21"/>
        <end position="128"/>
    </location>
</feature>
<feature type="signal peptide" evidence="1">
    <location>
        <begin position="1"/>
        <end position="20"/>
    </location>
</feature>
<sequence length="128" mass="14506">MKLKTIVLATCATFIVSGCAKNINEIQTTASMETIQVAKDKLKENKYIEVTDNGVIAYTLTTHGGGLRWKRVHIKEISYRVACEDFKWFTDRGMVVRMTFLGNGGMQNDYDIHRCKTEVPTTLYAPHN</sequence>
<name>A0A1M5VUF6_9VIBR</name>